<organism evidence="3 4">
    <name type="scientific">Helianthus annuus</name>
    <name type="common">Common sunflower</name>
    <dbReference type="NCBI Taxonomy" id="4232"/>
    <lineage>
        <taxon>Eukaryota</taxon>
        <taxon>Viridiplantae</taxon>
        <taxon>Streptophyta</taxon>
        <taxon>Embryophyta</taxon>
        <taxon>Tracheophyta</taxon>
        <taxon>Spermatophyta</taxon>
        <taxon>Magnoliopsida</taxon>
        <taxon>eudicotyledons</taxon>
        <taxon>Gunneridae</taxon>
        <taxon>Pentapetalae</taxon>
        <taxon>asterids</taxon>
        <taxon>campanulids</taxon>
        <taxon>Asterales</taxon>
        <taxon>Asteraceae</taxon>
        <taxon>Asteroideae</taxon>
        <taxon>Heliantheae alliance</taxon>
        <taxon>Heliantheae</taxon>
        <taxon>Helianthus</taxon>
    </lineage>
</organism>
<name>A0A251RSL3_HELAN</name>
<dbReference type="EMBL" id="CM007906">
    <property type="protein sequence ID" value="OTF86854.1"/>
    <property type="molecule type" value="Genomic_DNA"/>
</dbReference>
<keyword evidence="1" id="KW-0812">Transmembrane</keyword>
<dbReference type="Gramene" id="mRNA:HanXRQr2_Chr04g0160491">
    <property type="protein sequence ID" value="mRNA:HanXRQr2_Chr04g0160491"/>
    <property type="gene ID" value="HanXRQr2_Chr04g0160491"/>
</dbReference>
<proteinExistence type="predicted"/>
<evidence type="ECO:0000313" key="3">
    <source>
        <dbReference type="EMBL" id="OTF86854.1"/>
    </source>
</evidence>
<feature type="transmembrane region" description="Helical" evidence="1">
    <location>
        <begin position="45"/>
        <end position="65"/>
    </location>
</feature>
<evidence type="ECO:0000256" key="1">
    <source>
        <dbReference type="SAM" id="Phobius"/>
    </source>
</evidence>
<dbReference type="AlphaFoldDB" id="A0A251RSL3"/>
<evidence type="ECO:0000313" key="4">
    <source>
        <dbReference type="Proteomes" id="UP000215914"/>
    </source>
</evidence>
<keyword evidence="1" id="KW-1133">Transmembrane helix</keyword>
<reference evidence="3" key="2">
    <citation type="submission" date="2017-02" db="EMBL/GenBank/DDBJ databases">
        <title>Sunflower complete genome.</title>
        <authorList>
            <person name="Langlade N."/>
            <person name="Munos S."/>
        </authorList>
    </citation>
    <scope>NUCLEOTIDE SEQUENCE [LARGE SCALE GENOMIC DNA]</scope>
    <source>
        <tissue evidence="3">Leaves</tissue>
    </source>
</reference>
<keyword evidence="1" id="KW-0472">Membrane</keyword>
<sequence>MILLCDGCSGASEQERLELSTKTLFKRLYASSHVRKSKEIMDEDYVLGLLLLLLMMMMMILSPAFSR</sequence>
<dbReference type="InParanoid" id="A0A251RSL3"/>
<evidence type="ECO:0000313" key="2">
    <source>
        <dbReference type="EMBL" id="KAF5809709.1"/>
    </source>
</evidence>
<dbReference type="EMBL" id="MNCJ02000319">
    <property type="protein sequence ID" value="KAF5809709.1"/>
    <property type="molecule type" value="Genomic_DNA"/>
</dbReference>
<dbReference type="Proteomes" id="UP000215914">
    <property type="component" value="Chromosome 17"/>
</dbReference>
<protein>
    <submittedName>
        <fullName evidence="3">Uncharacterized protein</fullName>
    </submittedName>
</protein>
<reference evidence="2 4" key="1">
    <citation type="journal article" date="2017" name="Nature">
        <title>The sunflower genome provides insights into oil metabolism, flowering and Asterid evolution.</title>
        <authorList>
            <person name="Badouin H."/>
            <person name="Gouzy J."/>
            <person name="Grassa C.J."/>
            <person name="Murat F."/>
            <person name="Staton S.E."/>
            <person name="Cottret L."/>
            <person name="Lelandais-Briere C."/>
            <person name="Owens G.L."/>
            <person name="Carrere S."/>
            <person name="Mayjonade B."/>
            <person name="Legrand L."/>
            <person name="Gill N."/>
            <person name="Kane N.C."/>
            <person name="Bowers J.E."/>
            <person name="Hubner S."/>
            <person name="Bellec A."/>
            <person name="Berard A."/>
            <person name="Berges H."/>
            <person name="Blanchet N."/>
            <person name="Boniface M.C."/>
            <person name="Brunel D."/>
            <person name="Catrice O."/>
            <person name="Chaidir N."/>
            <person name="Claudel C."/>
            <person name="Donnadieu C."/>
            <person name="Faraut T."/>
            <person name="Fievet G."/>
            <person name="Helmstetter N."/>
            <person name="King M."/>
            <person name="Knapp S.J."/>
            <person name="Lai Z."/>
            <person name="Le Paslier M.C."/>
            <person name="Lippi Y."/>
            <person name="Lorenzon L."/>
            <person name="Mandel J.R."/>
            <person name="Marage G."/>
            <person name="Marchand G."/>
            <person name="Marquand E."/>
            <person name="Bret-Mestries E."/>
            <person name="Morien E."/>
            <person name="Nambeesan S."/>
            <person name="Nguyen T."/>
            <person name="Pegot-Espagnet P."/>
            <person name="Pouilly N."/>
            <person name="Raftis F."/>
            <person name="Sallet E."/>
            <person name="Schiex T."/>
            <person name="Thomas J."/>
            <person name="Vandecasteele C."/>
            <person name="Vares D."/>
            <person name="Vear F."/>
            <person name="Vautrin S."/>
            <person name="Crespi M."/>
            <person name="Mangin B."/>
            <person name="Burke J.M."/>
            <person name="Salse J."/>
            <person name="Munos S."/>
            <person name="Vincourt P."/>
            <person name="Rieseberg L.H."/>
            <person name="Langlade N.B."/>
        </authorList>
    </citation>
    <scope>NUCLEOTIDE SEQUENCE [LARGE SCALE GENOMIC DNA]</scope>
    <source>
        <strain evidence="4">cv. SF193</strain>
        <tissue evidence="2">Leaves</tissue>
    </source>
</reference>
<reference evidence="2" key="3">
    <citation type="submission" date="2020-06" db="EMBL/GenBank/DDBJ databases">
        <title>Helianthus annuus Genome sequencing and assembly Release 2.</title>
        <authorList>
            <person name="Gouzy J."/>
            <person name="Langlade N."/>
            <person name="Munos S."/>
        </authorList>
    </citation>
    <scope>NUCLEOTIDE SEQUENCE</scope>
    <source>
        <tissue evidence="2">Leaves</tissue>
    </source>
</reference>
<keyword evidence="4" id="KW-1185">Reference proteome</keyword>
<gene>
    <name evidence="3" type="ORF">HannXRQ_Chr17g0555371</name>
    <name evidence="2" type="ORF">HanXRQr2_Chr04g0160491</name>
</gene>
<accession>A0A251RSL3</accession>